<proteinExistence type="predicted"/>
<evidence type="ECO:0000313" key="2">
    <source>
        <dbReference type="EMBL" id="RAL63604.1"/>
    </source>
</evidence>
<dbReference type="OrthoDB" id="591557at2759"/>
<name>A0A395IUS9_9HELO</name>
<keyword evidence="3" id="KW-1185">Reference proteome</keyword>
<dbReference type="AlphaFoldDB" id="A0A395IUS9"/>
<reference evidence="2 3" key="1">
    <citation type="submission" date="2018-06" db="EMBL/GenBank/DDBJ databases">
        <title>Genome Sequence of the Brown Rot Fungal Pathogen Monilinia fructigena.</title>
        <authorList>
            <person name="Landi L."/>
            <person name="De Miccolis Angelini R.M."/>
            <person name="Pollastro S."/>
            <person name="Abate D."/>
            <person name="Faretra F."/>
            <person name="Romanazzi G."/>
        </authorList>
    </citation>
    <scope>NUCLEOTIDE SEQUENCE [LARGE SCALE GENOMIC DNA]</scope>
    <source>
        <strain evidence="2 3">Mfrg269</strain>
    </source>
</reference>
<evidence type="ECO:0000313" key="3">
    <source>
        <dbReference type="Proteomes" id="UP000249056"/>
    </source>
</evidence>
<sequence>MEVVGLLDEIAGKPKAKEACGEELLVADDFGEELLGSCEHAVATYSGLVDAAAVQSPTGRPPQKARGSPTIIM</sequence>
<dbReference type="EMBL" id="QKRW01000018">
    <property type="protein sequence ID" value="RAL63604.1"/>
    <property type="molecule type" value="Genomic_DNA"/>
</dbReference>
<evidence type="ECO:0000256" key="1">
    <source>
        <dbReference type="SAM" id="MobiDB-lite"/>
    </source>
</evidence>
<gene>
    <name evidence="2" type="ORF">DID88_003648</name>
</gene>
<protein>
    <submittedName>
        <fullName evidence="2">Uncharacterized protein</fullName>
    </submittedName>
</protein>
<comment type="caution">
    <text evidence="2">The sequence shown here is derived from an EMBL/GenBank/DDBJ whole genome shotgun (WGS) entry which is preliminary data.</text>
</comment>
<dbReference type="Proteomes" id="UP000249056">
    <property type="component" value="Unassembled WGS sequence"/>
</dbReference>
<organism evidence="2 3">
    <name type="scientific">Monilinia fructigena</name>
    <dbReference type="NCBI Taxonomy" id="38457"/>
    <lineage>
        <taxon>Eukaryota</taxon>
        <taxon>Fungi</taxon>
        <taxon>Dikarya</taxon>
        <taxon>Ascomycota</taxon>
        <taxon>Pezizomycotina</taxon>
        <taxon>Leotiomycetes</taxon>
        <taxon>Helotiales</taxon>
        <taxon>Sclerotiniaceae</taxon>
        <taxon>Monilinia</taxon>
    </lineage>
</organism>
<accession>A0A395IUS9</accession>
<feature type="region of interest" description="Disordered" evidence="1">
    <location>
        <begin position="54"/>
        <end position="73"/>
    </location>
</feature>